<organism evidence="1 2">
    <name type="scientific">Anisodus tanguticus</name>
    <dbReference type="NCBI Taxonomy" id="243964"/>
    <lineage>
        <taxon>Eukaryota</taxon>
        <taxon>Viridiplantae</taxon>
        <taxon>Streptophyta</taxon>
        <taxon>Embryophyta</taxon>
        <taxon>Tracheophyta</taxon>
        <taxon>Spermatophyta</taxon>
        <taxon>Magnoliopsida</taxon>
        <taxon>eudicotyledons</taxon>
        <taxon>Gunneridae</taxon>
        <taxon>Pentapetalae</taxon>
        <taxon>asterids</taxon>
        <taxon>lamiids</taxon>
        <taxon>Solanales</taxon>
        <taxon>Solanaceae</taxon>
        <taxon>Solanoideae</taxon>
        <taxon>Hyoscyameae</taxon>
        <taxon>Anisodus</taxon>
    </lineage>
</organism>
<dbReference type="Proteomes" id="UP001291623">
    <property type="component" value="Unassembled WGS sequence"/>
</dbReference>
<dbReference type="EMBL" id="JAVYJV010000002">
    <property type="protein sequence ID" value="KAK4377087.1"/>
    <property type="molecule type" value="Genomic_DNA"/>
</dbReference>
<evidence type="ECO:0000313" key="1">
    <source>
        <dbReference type="EMBL" id="KAK4377087.1"/>
    </source>
</evidence>
<dbReference type="AlphaFoldDB" id="A0AAE1SXT4"/>
<accession>A0AAE1SXT4</accession>
<keyword evidence="2" id="KW-1185">Reference proteome</keyword>
<sequence length="63" mass="7066">MYICRVDLLALPSQVEFYLCLQIMALSTLPVDCCLCYFLVRPFRLEVLIIQKSGHQGGTLGTA</sequence>
<comment type="caution">
    <text evidence="1">The sequence shown here is derived from an EMBL/GenBank/DDBJ whole genome shotgun (WGS) entry which is preliminary data.</text>
</comment>
<protein>
    <submittedName>
        <fullName evidence="1">Uncharacterized protein</fullName>
    </submittedName>
</protein>
<evidence type="ECO:0000313" key="2">
    <source>
        <dbReference type="Proteomes" id="UP001291623"/>
    </source>
</evidence>
<reference evidence="1" key="1">
    <citation type="submission" date="2023-12" db="EMBL/GenBank/DDBJ databases">
        <title>Genome assembly of Anisodus tanguticus.</title>
        <authorList>
            <person name="Wang Y.-J."/>
        </authorList>
    </citation>
    <scope>NUCLEOTIDE SEQUENCE</scope>
    <source>
        <strain evidence="1">KB-2021</strain>
        <tissue evidence="1">Leaf</tissue>
    </source>
</reference>
<name>A0AAE1SXT4_9SOLA</name>
<proteinExistence type="predicted"/>
<gene>
    <name evidence="1" type="ORF">RND71_003383</name>
</gene>